<dbReference type="Proteomes" id="UP000289856">
    <property type="component" value="Chromosome"/>
</dbReference>
<dbReference type="Pfam" id="PF01569">
    <property type="entry name" value="PAP2"/>
    <property type="match status" value="1"/>
</dbReference>
<gene>
    <name evidence="4" type="ORF">KCTCHS21_34020</name>
</gene>
<evidence type="ECO:0000256" key="1">
    <source>
        <dbReference type="ARBA" id="ARBA00010792"/>
    </source>
</evidence>
<dbReference type="AlphaFoldDB" id="A0A3T1D7F5"/>
<dbReference type="InterPro" id="IPR051311">
    <property type="entry name" value="DedA_domain"/>
</dbReference>
<organism evidence="4 5">
    <name type="scientific">Cohnella abietis</name>
    <dbReference type="NCBI Taxonomy" id="2507935"/>
    <lineage>
        <taxon>Bacteria</taxon>
        <taxon>Bacillati</taxon>
        <taxon>Bacillota</taxon>
        <taxon>Bacilli</taxon>
        <taxon>Bacillales</taxon>
        <taxon>Paenibacillaceae</taxon>
        <taxon>Cohnella</taxon>
    </lineage>
</organism>
<dbReference type="OrthoDB" id="9782291at2"/>
<evidence type="ECO:0000313" key="4">
    <source>
        <dbReference type="EMBL" id="BBI34003.1"/>
    </source>
</evidence>
<keyword evidence="5" id="KW-1185">Reference proteome</keyword>
<keyword evidence="2" id="KW-0812">Transmembrane</keyword>
<feature type="transmembrane region" description="Helical" evidence="2">
    <location>
        <begin position="305"/>
        <end position="325"/>
    </location>
</feature>
<dbReference type="Pfam" id="PF09335">
    <property type="entry name" value="VTT_dom"/>
    <property type="match status" value="1"/>
</dbReference>
<dbReference type="InterPro" id="IPR000326">
    <property type="entry name" value="PAP2/HPO"/>
</dbReference>
<feature type="transmembrane region" description="Helical" evidence="2">
    <location>
        <begin position="373"/>
        <end position="393"/>
    </location>
</feature>
<feature type="domain" description="Phosphatidic acid phosphatase type 2/haloperoxidase" evidence="3">
    <location>
        <begin position="308"/>
        <end position="414"/>
    </location>
</feature>
<proteinExistence type="inferred from homology"/>
<evidence type="ECO:0000259" key="3">
    <source>
        <dbReference type="SMART" id="SM00014"/>
    </source>
</evidence>
<dbReference type="KEGG" id="cohn:KCTCHS21_34020"/>
<accession>A0A3T1D7F5</accession>
<evidence type="ECO:0000313" key="5">
    <source>
        <dbReference type="Proteomes" id="UP000289856"/>
    </source>
</evidence>
<dbReference type="RefSeq" id="WP_130610626.1">
    <property type="nucleotide sequence ID" value="NZ_AP019400.1"/>
</dbReference>
<name>A0A3T1D7F5_9BACL</name>
<dbReference type="InterPro" id="IPR036938">
    <property type="entry name" value="PAP2/HPO_sf"/>
</dbReference>
<feature type="transmembrane region" description="Helical" evidence="2">
    <location>
        <begin position="223"/>
        <end position="243"/>
    </location>
</feature>
<dbReference type="EMBL" id="AP019400">
    <property type="protein sequence ID" value="BBI34003.1"/>
    <property type="molecule type" value="Genomic_DNA"/>
</dbReference>
<keyword evidence="2" id="KW-0472">Membrane</keyword>
<dbReference type="GO" id="GO:0005886">
    <property type="term" value="C:plasma membrane"/>
    <property type="evidence" value="ECO:0007669"/>
    <property type="project" value="TreeGrafter"/>
</dbReference>
<feature type="transmembrane region" description="Helical" evidence="2">
    <location>
        <begin position="399"/>
        <end position="420"/>
    </location>
</feature>
<protein>
    <recommendedName>
        <fullName evidence="3">Phosphatidic acid phosphatase type 2/haloperoxidase domain-containing protein</fullName>
    </recommendedName>
</protein>
<feature type="transmembrane region" description="Helical" evidence="2">
    <location>
        <begin position="111"/>
        <end position="129"/>
    </location>
</feature>
<dbReference type="Gene3D" id="1.20.144.10">
    <property type="entry name" value="Phosphatidic acid phosphatase type 2/haloperoxidase"/>
    <property type="match status" value="1"/>
</dbReference>
<feature type="transmembrane region" description="Helical" evidence="2">
    <location>
        <begin position="53"/>
        <end position="74"/>
    </location>
</feature>
<dbReference type="PANTHER" id="PTHR42709">
    <property type="entry name" value="ALKALINE PHOSPHATASE LIKE PROTEIN"/>
    <property type="match status" value="1"/>
</dbReference>
<sequence>MSFLSDMLNHLLEQYGYSVLFFSLFLEMLALPLPGELIMTYAGLIVNQGKLDWLLSILIAGTGTTLGMTVTYWIGYRLGNPFFEKYGSRFHFGPDKFEKVSKWFGRYGNKMLIIGYYIPGVRHITGYFSGTTRLPFRKYALYAYSGAFLWVSVFISLGKLLGPKWEKYHHTVNVYILVIGLILVTGYVLFILYKKNKQRIHERIDIWLEKGMQHYHSARKVKVILLTAGALFIALFSLMIGLIENFLEHEFVKFDEITIYIVEQVFDHSWTDSMNRWAFFSSYRILLPVILLASLWIWFKGKDRLLTIAFFALVVVGGEGLAEGLRGIFHRIGPSGNPFTFPSEHAFIALTVYGFTAFLLFRHHGKVLRRIIVVLAVSCLCLIIGISAVYSGNEYPSDVIVGYVLAGLWISLNVILLEVFRLMRSNPQ</sequence>
<feature type="transmembrane region" description="Helical" evidence="2">
    <location>
        <begin position="277"/>
        <end position="298"/>
    </location>
</feature>
<comment type="similarity">
    <text evidence="1">Belongs to the DedA family.</text>
</comment>
<keyword evidence="2" id="KW-1133">Transmembrane helix</keyword>
<reference evidence="4 5" key="1">
    <citation type="submission" date="2019-01" db="EMBL/GenBank/DDBJ databases">
        <title>Complete genome sequence of Cohnella hallensis HS21 isolated from Korean fir (Abies koreana) rhizospheric soil.</title>
        <authorList>
            <person name="Jiang L."/>
            <person name="Kang S.W."/>
            <person name="Kim S."/>
            <person name="Jung J."/>
            <person name="Kim C.Y."/>
            <person name="Kim D.H."/>
            <person name="Kim S.W."/>
            <person name="Lee J."/>
        </authorList>
    </citation>
    <scope>NUCLEOTIDE SEQUENCE [LARGE SCALE GENOMIC DNA]</scope>
    <source>
        <strain evidence="4 5">HS21</strain>
    </source>
</reference>
<feature type="transmembrane region" description="Helical" evidence="2">
    <location>
        <begin position="174"/>
        <end position="193"/>
    </location>
</feature>
<feature type="transmembrane region" description="Helical" evidence="2">
    <location>
        <begin position="20"/>
        <end position="46"/>
    </location>
</feature>
<dbReference type="PANTHER" id="PTHR42709:SF9">
    <property type="entry name" value="ALKALINE PHOSPHATASE LIKE PROTEIN"/>
    <property type="match status" value="1"/>
</dbReference>
<evidence type="ECO:0000256" key="2">
    <source>
        <dbReference type="SAM" id="Phobius"/>
    </source>
</evidence>
<feature type="transmembrane region" description="Helical" evidence="2">
    <location>
        <begin position="345"/>
        <end position="361"/>
    </location>
</feature>
<dbReference type="InterPro" id="IPR032816">
    <property type="entry name" value="VTT_dom"/>
</dbReference>
<dbReference type="SMART" id="SM00014">
    <property type="entry name" value="acidPPc"/>
    <property type="match status" value="1"/>
</dbReference>
<feature type="transmembrane region" description="Helical" evidence="2">
    <location>
        <begin position="141"/>
        <end position="162"/>
    </location>
</feature>
<dbReference type="SUPFAM" id="SSF48317">
    <property type="entry name" value="Acid phosphatase/Vanadium-dependent haloperoxidase"/>
    <property type="match status" value="1"/>
</dbReference>